<dbReference type="InterPro" id="IPR019954">
    <property type="entry name" value="Ubiquitin_CS"/>
</dbReference>
<dbReference type="Proteomes" id="UP000694416">
    <property type="component" value="Unplaced"/>
</dbReference>
<comment type="subunit">
    <text evidence="22">Component of the BAG6/BAT3 complex, also named BAT3 complex, at least composed of BAG6, UBL4A and GET4/TRC35. Interacts with GET4; the interaction is direct and localizes BAG6 in the cytosol. Interacts with UBL4A; the interaction is direct and required for UBL4A protein stability. Interacts with AIFM1. Interacts with HSPA2. Interacts with CTCFL. Interacts with p300/EP300. Interacts (via ubiquitin-like domain) with RNF126; required for BAG6-dependent ubiquitination of proteins mislocalized to the cytosol. Interacts (via ubiquitin-like domain) with SGTA; SGTA competes with RNF126 by binding the same region of BAG6, thereby promoting deubiquitination of BAG6-target proteins and rescuing them from degradation. Interacts with ricin A chain. Interacts with VCP and AMFR; both form the VCP/p97-AMFR/gp78 complex. Interacts with SYVN1. Interacts with USP13; the interaction is direct and may mediate UBL4A deubiquitination. Interacts with ZFAND2B. Interacts with KPNA2. Interacts with UBQLN4.</text>
</comment>
<dbReference type="CDD" id="cd01809">
    <property type="entry name" value="Ubl_BAG6"/>
    <property type="match status" value="1"/>
</dbReference>
<dbReference type="GO" id="GO:0005576">
    <property type="term" value="C:extracellular region"/>
    <property type="evidence" value="ECO:0007669"/>
    <property type="project" value="UniProtKB-SubCell"/>
</dbReference>
<dbReference type="SMART" id="SM00213">
    <property type="entry name" value="UBQ"/>
    <property type="match status" value="1"/>
</dbReference>
<name>A0A8C9IS75_9PRIM</name>
<feature type="compositionally biased region" description="Pro residues" evidence="23">
    <location>
        <begin position="421"/>
        <end position="432"/>
    </location>
</feature>
<evidence type="ECO:0000256" key="1">
    <source>
        <dbReference type="ARBA" id="ARBA00002067"/>
    </source>
</evidence>
<feature type="compositionally biased region" description="Pro residues" evidence="23">
    <location>
        <begin position="650"/>
        <end position="663"/>
    </location>
</feature>
<evidence type="ECO:0000256" key="8">
    <source>
        <dbReference type="ARBA" id="ARBA00022525"/>
    </source>
</evidence>
<evidence type="ECO:0000256" key="22">
    <source>
        <dbReference type="ARBA" id="ARBA00046936"/>
    </source>
</evidence>
<keyword evidence="6" id="KW-0813">Transport</keyword>
<evidence type="ECO:0000256" key="18">
    <source>
        <dbReference type="ARBA" id="ARBA00023242"/>
    </source>
</evidence>
<keyword evidence="11" id="KW-0677">Repeat</keyword>
<evidence type="ECO:0000256" key="9">
    <source>
        <dbReference type="ARBA" id="ARBA00022553"/>
    </source>
</evidence>
<feature type="compositionally biased region" description="Low complexity" evidence="23">
    <location>
        <begin position="979"/>
        <end position="994"/>
    </location>
</feature>
<dbReference type="FunFam" id="3.10.20.90:FF:000041">
    <property type="entry name" value="large proline-rich protein BAG6 isoform X1"/>
    <property type="match status" value="1"/>
</dbReference>
<evidence type="ECO:0000256" key="11">
    <source>
        <dbReference type="ARBA" id="ARBA00022737"/>
    </source>
</evidence>
<feature type="compositionally biased region" description="Basic and acidic residues" evidence="23">
    <location>
        <begin position="1028"/>
        <end position="1037"/>
    </location>
</feature>
<feature type="domain" description="Ubiquitin-like" evidence="24">
    <location>
        <begin position="17"/>
        <end position="77"/>
    </location>
</feature>
<evidence type="ECO:0000256" key="10">
    <source>
        <dbReference type="ARBA" id="ARBA00022703"/>
    </source>
</evidence>
<proteinExistence type="predicted"/>
<evidence type="ECO:0000256" key="19">
    <source>
        <dbReference type="ARBA" id="ARBA00029739"/>
    </source>
</evidence>
<evidence type="ECO:0000313" key="25">
    <source>
        <dbReference type="Ensembl" id="ENSPTEP00000039541.1"/>
    </source>
</evidence>
<keyword evidence="16" id="KW-0007">Acetylation</keyword>
<accession>A0A8C9IS75</accession>
<feature type="region of interest" description="Disordered" evidence="23">
    <location>
        <begin position="554"/>
        <end position="598"/>
    </location>
</feature>
<evidence type="ECO:0000259" key="24">
    <source>
        <dbReference type="PROSITE" id="PS50053"/>
    </source>
</evidence>
<evidence type="ECO:0000256" key="20">
    <source>
        <dbReference type="ARBA" id="ARBA00030033"/>
    </source>
</evidence>
<dbReference type="PROSITE" id="PS50053">
    <property type="entry name" value="UBIQUITIN_2"/>
    <property type="match status" value="1"/>
</dbReference>
<feature type="compositionally biased region" description="Low complexity" evidence="23">
    <location>
        <begin position="95"/>
        <end position="108"/>
    </location>
</feature>
<dbReference type="GO" id="GO:0051787">
    <property type="term" value="F:misfolded protein binding"/>
    <property type="evidence" value="ECO:0007669"/>
    <property type="project" value="TreeGrafter"/>
</dbReference>
<feature type="region of interest" description="Disordered" evidence="23">
    <location>
        <begin position="87"/>
        <end position="126"/>
    </location>
</feature>
<keyword evidence="12" id="KW-0221">Differentiation</keyword>
<evidence type="ECO:0000256" key="4">
    <source>
        <dbReference type="ARBA" id="ARBA00004550"/>
    </source>
</evidence>
<feature type="region of interest" description="Disordered" evidence="23">
    <location>
        <begin position="455"/>
        <end position="522"/>
    </location>
</feature>
<organism evidence="25 26">
    <name type="scientific">Piliocolobus tephrosceles</name>
    <name type="common">Ugandan red Colobus</name>
    <dbReference type="NCBI Taxonomy" id="591936"/>
    <lineage>
        <taxon>Eukaryota</taxon>
        <taxon>Metazoa</taxon>
        <taxon>Chordata</taxon>
        <taxon>Craniata</taxon>
        <taxon>Vertebrata</taxon>
        <taxon>Euteleostomi</taxon>
        <taxon>Mammalia</taxon>
        <taxon>Eutheria</taxon>
        <taxon>Euarchontoglires</taxon>
        <taxon>Primates</taxon>
        <taxon>Haplorrhini</taxon>
        <taxon>Catarrhini</taxon>
        <taxon>Cercopithecidae</taxon>
        <taxon>Colobinae</taxon>
        <taxon>Piliocolobus</taxon>
    </lineage>
</organism>
<evidence type="ECO:0000313" key="26">
    <source>
        <dbReference type="Proteomes" id="UP000694416"/>
    </source>
</evidence>
<evidence type="ECO:0000256" key="21">
    <source>
        <dbReference type="ARBA" id="ARBA00046003"/>
    </source>
</evidence>
<dbReference type="Gene3D" id="3.10.20.90">
    <property type="entry name" value="Phosphatidylinositol 3-kinase Catalytic Subunit, Chain A, domain 1"/>
    <property type="match status" value="1"/>
</dbReference>
<feature type="region of interest" description="Disordered" evidence="23">
    <location>
        <begin position="645"/>
        <end position="686"/>
    </location>
</feature>
<evidence type="ECO:0000256" key="3">
    <source>
        <dbReference type="ARBA" id="ARBA00004514"/>
    </source>
</evidence>
<comment type="function">
    <text evidence="21">Involved in DNA damage-induced apoptosis: following DNA damage, accumulates in the nucleus and forms a complex with p300/EP300, enhancing p300/EP300-mediated p53/TP53 acetylation leading to increase p53/TP53 transcriptional activity. When nuclear, may also act as a component of some chromatin regulator complex that regulates histone 3 'Lys-4' dimethylation (H3K4me2).</text>
</comment>
<dbReference type="GO" id="GO:0002376">
    <property type="term" value="P:immune system process"/>
    <property type="evidence" value="ECO:0007669"/>
    <property type="project" value="UniProtKB-KW"/>
</dbReference>
<dbReference type="PANTHER" id="PTHR15204">
    <property type="entry name" value="LARGE PROLINE-RICH PROTEIN BAG6"/>
    <property type="match status" value="1"/>
</dbReference>
<keyword evidence="18" id="KW-0539">Nucleus</keyword>
<keyword evidence="26" id="KW-1185">Reference proteome</keyword>
<dbReference type="GO" id="GO:0007283">
    <property type="term" value="P:spermatogenesis"/>
    <property type="evidence" value="ECO:0007669"/>
    <property type="project" value="UniProtKB-KW"/>
</dbReference>
<feature type="region of interest" description="Disordered" evidence="23">
    <location>
        <begin position="184"/>
        <end position="266"/>
    </location>
</feature>
<comment type="function">
    <text evidence="1">Released extracellularly via exosomes, it is a ligand of the natural killer/NK cells receptor NCR3 and stimulates NK cells cytotoxicity. It may thereby trigger NK cells cytotoxicity against neighboring tumor cells and immature myeloid dendritic cells (DC).</text>
</comment>
<feature type="compositionally biased region" description="Pro residues" evidence="23">
    <location>
        <begin position="245"/>
        <end position="256"/>
    </location>
</feature>
<evidence type="ECO:0000256" key="17">
    <source>
        <dbReference type="ARBA" id="ARBA00023186"/>
    </source>
</evidence>
<dbReference type="GO" id="GO:0030154">
    <property type="term" value="P:cell differentiation"/>
    <property type="evidence" value="ECO:0007669"/>
    <property type="project" value="UniProtKB-KW"/>
</dbReference>
<dbReference type="Pfam" id="PF00240">
    <property type="entry name" value="ubiquitin"/>
    <property type="match status" value="1"/>
</dbReference>
<dbReference type="GO" id="GO:0071818">
    <property type="term" value="C:BAT3 complex"/>
    <property type="evidence" value="ECO:0007669"/>
    <property type="project" value="TreeGrafter"/>
</dbReference>
<feature type="compositionally biased region" description="Pro residues" evidence="23">
    <location>
        <begin position="582"/>
        <end position="593"/>
    </location>
</feature>
<dbReference type="InterPro" id="IPR021925">
    <property type="entry name" value="BAG6"/>
</dbReference>
<evidence type="ECO:0000256" key="15">
    <source>
        <dbReference type="ARBA" id="ARBA00022871"/>
    </source>
</evidence>
<comment type="subcellular location">
    <subcellularLocation>
        <location evidence="3">Cytoplasm</location>
        <location evidence="3">Cytosol</location>
    </subcellularLocation>
    <subcellularLocation>
        <location evidence="2">Nucleus</location>
    </subcellularLocation>
    <subcellularLocation>
        <location evidence="4">Secreted</location>
        <location evidence="4">Extracellular exosome</location>
    </subcellularLocation>
</comment>
<evidence type="ECO:0000256" key="14">
    <source>
        <dbReference type="ARBA" id="ARBA00022859"/>
    </source>
</evidence>
<keyword evidence="7" id="KW-0963">Cytoplasm</keyword>
<dbReference type="GO" id="GO:0036503">
    <property type="term" value="P:ERAD pathway"/>
    <property type="evidence" value="ECO:0007669"/>
    <property type="project" value="TreeGrafter"/>
</dbReference>
<dbReference type="Pfam" id="PF12057">
    <property type="entry name" value="BAG6"/>
    <property type="match status" value="1"/>
</dbReference>
<dbReference type="Ensembl" id="ENSPTET00000053130.1">
    <property type="protein sequence ID" value="ENSPTEP00000039541.1"/>
    <property type="gene ID" value="ENSPTEG00000036548.1"/>
</dbReference>
<feature type="compositionally biased region" description="Pro residues" evidence="23">
    <location>
        <begin position="387"/>
        <end position="401"/>
    </location>
</feature>
<sequence>MEPNDSTSSSVEEPDSLEVLVKTLDSQTRTFIVGAQMNVKEFKEHIAASVSIPSEKQRLIYQGRVLQDDKKLQEYNVGGKVIHLVERAPPQTQLPSGASSGTGSASATHGGGPPPGTRGPGASVHDRNANSYVMVGTFNLPSDGSAVDVHINMEQAPIQSEPRVRLVMAQHMIRDIQTLLSRMECRGGPQPQHSQPPPQPPAVTQEPVALSSQTSEPVESEAPPREPMEAEEVEERAPAQNPELTPGPAPAGPTPAPETNAPNHPSPAEYVEVLQELQRLESRLQPFLQRYYEVLGAAATTDYNNNHEGREEDQRLINLVGESLRLLGNTFVALSDLRCNLACAPPRHLHVVRPMSHYTTPMVLQQAAIPIQINVGTTVTMTGNGTRPPPTPNAEAPPPGPGQASSVAPSSTNVESSAEGAPPPGPAPPPATSHPRVIRISHQSVEPVVMMHMNIQDSGTQPGGVPSAPTGPLGPPGHGQTLGQQVPGFPTAPTRVVIARPTPPQARPSHPGGPPVSGTLQGAGLGTNASLAQMVSGLVGQLLMQPVLVAQGTPGMAPPPAPATASASAGTTNTATTAGPAPGGPAQPPPTPQPSTADLQFSQLLGNLLGPAGPGAGGPGVASPTITVAMPGVPAFLQGMTDFLQATQTAPPPPPPPPPPQPAPEQQTMPPASSPSGRAGSPGGLGLESLSPEFFTSVVQGVLSSLLGSLGARAGSSESIAAFIQRLSGSSNIFEPGADGALGFFGALLSLLCQNFSMVDVVMLIHGHFQPLQRLQPQLRSFFHQHYLGGQEPTPSNIRMATHTLITGLEEYVRESFSLVQVQPGVDIIRTNLEFLQEQFNSIAAHVLHCTDSGFGARLLELCNRGLFECLALNLHCLGGQQMELAAVISGRIRRMSRGVSPSLVSWLTTMMGLRLQVILEHMPVGPDAILRYVRRVGDPPQRENASPAPGTTAEEAMSRGPPPAPEGGSRDEQDGASAETEPWAAAVPPEWVPIIQQDIQSQRKVKPQPPLSDAYLSGMPAKRRKLRSDIQKRLQEDPNYSPQRFPNAHRAFADDP</sequence>
<dbReference type="InterPro" id="IPR000626">
    <property type="entry name" value="Ubiquitin-like_dom"/>
</dbReference>
<keyword evidence="13" id="KW-0156">Chromatin regulator</keyword>
<keyword evidence="15" id="KW-0744">Spermatogenesis</keyword>
<feature type="compositionally biased region" description="Low complexity" evidence="23">
    <location>
        <begin position="664"/>
        <end position="679"/>
    </location>
</feature>
<keyword evidence="10" id="KW-0053">Apoptosis</keyword>
<evidence type="ECO:0000256" key="2">
    <source>
        <dbReference type="ARBA" id="ARBA00004123"/>
    </source>
</evidence>
<keyword evidence="14" id="KW-0391">Immunity</keyword>
<keyword evidence="17" id="KW-0143">Chaperone</keyword>
<evidence type="ECO:0000256" key="7">
    <source>
        <dbReference type="ARBA" id="ARBA00022490"/>
    </source>
</evidence>
<keyword evidence="8" id="KW-0964">Secreted</keyword>
<dbReference type="SUPFAM" id="SSF54236">
    <property type="entry name" value="Ubiquitin-like"/>
    <property type="match status" value="1"/>
</dbReference>
<dbReference type="GO" id="GO:0006325">
    <property type="term" value="P:chromatin organization"/>
    <property type="evidence" value="ECO:0007669"/>
    <property type="project" value="UniProtKB-KW"/>
</dbReference>
<protein>
    <recommendedName>
        <fullName evidence="5">Large proline-rich protein BAG6</fullName>
    </recommendedName>
    <alternativeName>
        <fullName evidence="20">BCL2-associated athanogene 6</fullName>
    </alternativeName>
    <alternativeName>
        <fullName evidence="19">HLA-B-associated transcript 3</fullName>
    </alternativeName>
</protein>
<dbReference type="GO" id="GO:0006915">
    <property type="term" value="P:apoptotic process"/>
    <property type="evidence" value="ECO:0007669"/>
    <property type="project" value="UniProtKB-KW"/>
</dbReference>
<feature type="compositionally biased region" description="Pro residues" evidence="23">
    <location>
        <begin position="501"/>
        <end position="514"/>
    </location>
</feature>
<evidence type="ECO:0000256" key="5">
    <source>
        <dbReference type="ARBA" id="ARBA00021614"/>
    </source>
</evidence>
<feature type="region of interest" description="Disordered" evidence="23">
    <location>
        <begin position="939"/>
        <end position="1057"/>
    </location>
</feature>
<feature type="compositionally biased region" description="Low complexity" evidence="23">
    <location>
        <begin position="402"/>
        <end position="420"/>
    </location>
</feature>
<dbReference type="PANTHER" id="PTHR15204:SF0">
    <property type="entry name" value="LARGE PROLINE-RICH PROTEIN BAG6"/>
    <property type="match status" value="1"/>
</dbReference>
<dbReference type="GO" id="GO:0031593">
    <property type="term" value="F:polyubiquitin modification-dependent protein binding"/>
    <property type="evidence" value="ECO:0007669"/>
    <property type="project" value="TreeGrafter"/>
</dbReference>
<dbReference type="InterPro" id="IPR029071">
    <property type="entry name" value="Ubiquitin-like_domsf"/>
</dbReference>
<reference evidence="25" key="2">
    <citation type="submission" date="2025-09" db="UniProtKB">
        <authorList>
            <consortium name="Ensembl"/>
        </authorList>
    </citation>
    <scope>IDENTIFICATION</scope>
</reference>
<feature type="compositionally biased region" description="Low complexity" evidence="23">
    <location>
        <begin position="563"/>
        <end position="580"/>
    </location>
</feature>
<feature type="region of interest" description="Disordered" evidence="23">
    <location>
        <begin position="379"/>
        <end position="435"/>
    </location>
</feature>
<dbReference type="GO" id="GO:0005634">
    <property type="term" value="C:nucleus"/>
    <property type="evidence" value="ECO:0007669"/>
    <property type="project" value="UniProtKB-SubCell"/>
</dbReference>
<dbReference type="AlphaFoldDB" id="A0A8C9IS75"/>
<dbReference type="PROSITE" id="PS00299">
    <property type="entry name" value="UBIQUITIN_1"/>
    <property type="match status" value="1"/>
</dbReference>
<reference evidence="25" key="1">
    <citation type="submission" date="2025-08" db="UniProtKB">
        <authorList>
            <consortium name="Ensembl"/>
        </authorList>
    </citation>
    <scope>IDENTIFICATION</scope>
</reference>
<evidence type="ECO:0000256" key="6">
    <source>
        <dbReference type="ARBA" id="ARBA00022448"/>
    </source>
</evidence>
<evidence type="ECO:0000256" key="13">
    <source>
        <dbReference type="ARBA" id="ARBA00022853"/>
    </source>
</evidence>
<evidence type="ECO:0000256" key="23">
    <source>
        <dbReference type="SAM" id="MobiDB-lite"/>
    </source>
</evidence>
<evidence type="ECO:0000256" key="12">
    <source>
        <dbReference type="ARBA" id="ARBA00022782"/>
    </source>
</evidence>
<evidence type="ECO:0000256" key="16">
    <source>
        <dbReference type="ARBA" id="ARBA00022990"/>
    </source>
</evidence>
<keyword evidence="9" id="KW-0597">Phosphoprotein</keyword>